<dbReference type="GO" id="GO:0003735">
    <property type="term" value="F:structural constituent of ribosome"/>
    <property type="evidence" value="ECO:0007669"/>
    <property type="project" value="InterPro"/>
</dbReference>
<proteinExistence type="inferred from homology"/>
<dbReference type="Pfam" id="PF11788">
    <property type="entry name" value="MRP-L46"/>
    <property type="match status" value="1"/>
</dbReference>
<dbReference type="GeneID" id="66116182"/>
<evidence type="ECO:0000256" key="4">
    <source>
        <dbReference type="ARBA" id="ARBA00022980"/>
    </source>
</evidence>
<evidence type="ECO:0000256" key="3">
    <source>
        <dbReference type="ARBA" id="ARBA00022946"/>
    </source>
</evidence>
<dbReference type="RefSeq" id="XP_043047392.1">
    <property type="nucleotide sequence ID" value="XM_043193555.1"/>
</dbReference>
<evidence type="ECO:0000256" key="1">
    <source>
        <dbReference type="ARBA" id="ARBA00004173"/>
    </source>
</evidence>
<evidence type="ECO:0000256" key="6">
    <source>
        <dbReference type="ARBA" id="ARBA00023274"/>
    </source>
</evidence>
<reference evidence="9" key="1">
    <citation type="submission" date="2021-03" db="EMBL/GenBank/DDBJ databases">
        <authorList>
            <person name="Palmer J.M."/>
        </authorList>
    </citation>
    <scope>NUCLEOTIDE SEQUENCE</scope>
    <source>
        <strain evidence="9">ARV_011</strain>
    </source>
</reference>
<organism evidence="9 10">
    <name type="scientific">Scheffersomyces spartinae</name>
    <dbReference type="NCBI Taxonomy" id="45513"/>
    <lineage>
        <taxon>Eukaryota</taxon>
        <taxon>Fungi</taxon>
        <taxon>Dikarya</taxon>
        <taxon>Ascomycota</taxon>
        <taxon>Saccharomycotina</taxon>
        <taxon>Pichiomycetes</taxon>
        <taxon>Debaryomycetaceae</taxon>
        <taxon>Scheffersomyces</taxon>
    </lineage>
</organism>
<evidence type="ECO:0000259" key="8">
    <source>
        <dbReference type="Pfam" id="PF11788"/>
    </source>
</evidence>
<evidence type="ECO:0000256" key="2">
    <source>
        <dbReference type="ARBA" id="ARBA00009070"/>
    </source>
</evidence>
<evidence type="ECO:0000313" key="10">
    <source>
        <dbReference type="Proteomes" id="UP000790833"/>
    </source>
</evidence>
<keyword evidence="10" id="KW-1185">Reference proteome</keyword>
<name>A0A9P7V5Y3_9ASCO</name>
<dbReference type="PANTHER" id="PTHR13124:SF12">
    <property type="entry name" value="LARGE RIBOSOMAL SUBUNIT PROTEIN ML46"/>
    <property type="match status" value="1"/>
</dbReference>
<feature type="domain" description="Large ribosomal subunit protein mL46 N-terminal" evidence="8">
    <location>
        <begin position="22"/>
        <end position="149"/>
    </location>
</feature>
<dbReference type="CDD" id="cd04661">
    <property type="entry name" value="NUDIX_MRP_L46"/>
    <property type="match status" value="1"/>
</dbReference>
<dbReference type="EMBL" id="JAHMUF010000023">
    <property type="protein sequence ID" value="KAG7191840.1"/>
    <property type="molecule type" value="Genomic_DNA"/>
</dbReference>
<keyword evidence="3" id="KW-0809">Transit peptide</keyword>
<gene>
    <name evidence="9" type="primary">MRPL17</name>
    <name evidence="9" type="ORF">KQ657_002808</name>
</gene>
<dbReference type="OrthoDB" id="414075at2759"/>
<comment type="similarity">
    <text evidence="2">Belongs to the mitochondrion-specific ribosomal protein mL46 family.</text>
</comment>
<evidence type="ECO:0000313" key="9">
    <source>
        <dbReference type="EMBL" id="KAG7191840.1"/>
    </source>
</evidence>
<keyword evidence="6" id="KW-0687">Ribonucleoprotein</keyword>
<keyword evidence="5" id="KW-0496">Mitochondrion</keyword>
<dbReference type="InterPro" id="IPR040008">
    <property type="entry name" value="Ribosomal_mL46"/>
</dbReference>
<sequence length="275" mass="32127">MKGRILGRISLRAYSTDLKPVVSSTLLISRTPIISEELTAFESQYYKYNNELWKRLMWTFPKWYYYKDGTISEQMFKELNPAPVFNNPNVDFPNGRPEIRQGRDRRFKQELKLPKTYSTEVERADETAAESSDNLSRKIVPNSRITKADETKDLTSLERKLARTLYLVISLDGNKWSLPNFEMSREEKVPLHKLAETGFQSIGGETVNYYNVSNTPCHLHHSENKKEYFIKSHILAGKFAPVDNSTKFMWLAKEELQEYLEGAYYEDVKHLFNDV</sequence>
<comment type="subcellular location">
    <subcellularLocation>
        <location evidence="1">Mitochondrion</location>
    </subcellularLocation>
</comment>
<protein>
    <recommendedName>
        <fullName evidence="7">Large ribosomal subunit protein mL46</fullName>
    </recommendedName>
</protein>
<dbReference type="GO" id="GO:0005762">
    <property type="term" value="C:mitochondrial large ribosomal subunit"/>
    <property type="evidence" value="ECO:0007669"/>
    <property type="project" value="TreeGrafter"/>
</dbReference>
<evidence type="ECO:0000256" key="7">
    <source>
        <dbReference type="ARBA" id="ARBA00035190"/>
    </source>
</evidence>
<keyword evidence="4 9" id="KW-0689">Ribosomal protein</keyword>
<dbReference type="Proteomes" id="UP000790833">
    <property type="component" value="Unassembled WGS sequence"/>
</dbReference>
<evidence type="ECO:0000256" key="5">
    <source>
        <dbReference type="ARBA" id="ARBA00023128"/>
    </source>
</evidence>
<dbReference type="InterPro" id="IPR021757">
    <property type="entry name" value="Ribosomal_mL46_N"/>
</dbReference>
<dbReference type="PANTHER" id="PTHR13124">
    <property type="entry name" value="39S RIBOSOMAL PROTEIN L46, MITOCHONDRIAL PRECURSOR-RELATED"/>
    <property type="match status" value="1"/>
</dbReference>
<dbReference type="InterPro" id="IPR033650">
    <property type="entry name" value="Ribosomal_mL46_NUDIX"/>
</dbReference>
<accession>A0A9P7V5Y3</accession>
<comment type="caution">
    <text evidence="9">The sequence shown here is derived from an EMBL/GenBank/DDBJ whole genome shotgun (WGS) entry which is preliminary data.</text>
</comment>
<dbReference type="AlphaFoldDB" id="A0A9P7V5Y3"/>
<dbReference type="Gene3D" id="3.90.79.10">
    <property type="entry name" value="Nucleoside Triphosphate Pyrophosphohydrolase"/>
    <property type="match status" value="1"/>
</dbReference>